<accession>A0A2H0XB30</accession>
<proteinExistence type="inferred from homology"/>
<dbReference type="GO" id="GO:0005524">
    <property type="term" value="F:ATP binding"/>
    <property type="evidence" value="ECO:0007669"/>
    <property type="project" value="UniProtKB-UniRule"/>
</dbReference>
<dbReference type="PANTHER" id="PTHR23132:SF23">
    <property type="entry name" value="D-ALANINE--D-ALANINE LIGASE B"/>
    <property type="match status" value="1"/>
</dbReference>
<comment type="caution">
    <text evidence="5">The sequence shown here is derived from an EMBL/GenBank/DDBJ whole genome shotgun (WGS) entry which is preliminary data.</text>
</comment>
<dbReference type="InterPro" id="IPR011095">
    <property type="entry name" value="Dala_Dala_lig_C"/>
</dbReference>
<dbReference type="EMBL" id="PEYU01000096">
    <property type="protein sequence ID" value="PIS22025.1"/>
    <property type="molecule type" value="Genomic_DNA"/>
</dbReference>
<name>A0A2H0XB30_UNCKA</name>
<dbReference type="Gene3D" id="3.30.470.20">
    <property type="entry name" value="ATP-grasp fold, B domain"/>
    <property type="match status" value="1"/>
</dbReference>
<sequence length="339" mass="39120">MQCFSQDLLKKHIIMLSDYVVPETYSKRDARDENSFISKIEQEVKRYKVDFEYVELKNIRELKKTLSKLDKKETIIFNWYESVNGKESMGYLVTKVLDEKGFIYTGADTGCLKLASNKLNTKKVLIKNGIITPDFHLLSSGTNFNNQDLLYPIILKLYDRHSSESITNKSVIEDRSQLKHQAKKLIKMYKTKLLAEEYIDGQEFTVPVWGNNKEVSIMPIYKVHFSNNSINKIFTKKAKENCYSKAAGNTEVSLENFNNSPKLLASIKNAVTNAYRCLEFKDYGRFDLRVRNGIAYVMDANPNPLLGSYYTFSRSAKHLGYNCGETILQICEFALKRNM</sequence>
<dbReference type="GO" id="GO:0008716">
    <property type="term" value="F:D-alanine-D-alanine ligase activity"/>
    <property type="evidence" value="ECO:0007669"/>
    <property type="project" value="InterPro"/>
</dbReference>
<evidence type="ECO:0000313" key="6">
    <source>
        <dbReference type="Proteomes" id="UP000231252"/>
    </source>
</evidence>
<dbReference type="InterPro" id="IPR013815">
    <property type="entry name" value="ATP_grasp_subdomain_1"/>
</dbReference>
<dbReference type="PANTHER" id="PTHR23132">
    <property type="entry name" value="D-ALANINE--D-ALANINE LIGASE"/>
    <property type="match status" value="1"/>
</dbReference>
<protein>
    <recommendedName>
        <fullName evidence="4">ATP-grasp domain-containing protein</fullName>
    </recommendedName>
</protein>
<dbReference type="Pfam" id="PF07478">
    <property type="entry name" value="Dala_Dala_lig_C"/>
    <property type="match status" value="1"/>
</dbReference>
<dbReference type="AlphaFoldDB" id="A0A2H0XB30"/>
<keyword evidence="3" id="KW-0547">Nucleotide-binding</keyword>
<evidence type="ECO:0000256" key="2">
    <source>
        <dbReference type="ARBA" id="ARBA00022598"/>
    </source>
</evidence>
<dbReference type="InterPro" id="IPR011761">
    <property type="entry name" value="ATP-grasp"/>
</dbReference>
<evidence type="ECO:0000256" key="1">
    <source>
        <dbReference type="ARBA" id="ARBA00010871"/>
    </source>
</evidence>
<dbReference type="Proteomes" id="UP000231252">
    <property type="component" value="Unassembled WGS sequence"/>
</dbReference>
<evidence type="ECO:0000259" key="4">
    <source>
        <dbReference type="PROSITE" id="PS50975"/>
    </source>
</evidence>
<dbReference type="GO" id="GO:0046872">
    <property type="term" value="F:metal ion binding"/>
    <property type="evidence" value="ECO:0007669"/>
    <property type="project" value="InterPro"/>
</dbReference>
<reference evidence="6" key="1">
    <citation type="submission" date="2017-09" db="EMBL/GenBank/DDBJ databases">
        <title>Depth-based differentiation of microbial function through sediment-hosted aquifers and enrichment of novel symbionts in the deep terrestrial subsurface.</title>
        <authorList>
            <person name="Probst A.J."/>
            <person name="Ladd B."/>
            <person name="Jarett J.K."/>
            <person name="Geller-Mcgrath D.E."/>
            <person name="Sieber C.M.K."/>
            <person name="Emerson J.B."/>
            <person name="Anantharaman K."/>
            <person name="Thomas B.C."/>
            <person name="Malmstrom R."/>
            <person name="Stieglmeier M."/>
            <person name="Klingl A."/>
            <person name="Woyke T."/>
            <person name="Ryan C.M."/>
            <person name="Banfield J.F."/>
        </authorList>
    </citation>
    <scope>NUCLEOTIDE SEQUENCE [LARGE SCALE GENOMIC DNA]</scope>
</reference>
<dbReference type="PROSITE" id="PS50975">
    <property type="entry name" value="ATP_GRASP"/>
    <property type="match status" value="1"/>
</dbReference>
<evidence type="ECO:0000313" key="5">
    <source>
        <dbReference type="EMBL" id="PIS22025.1"/>
    </source>
</evidence>
<evidence type="ECO:0000256" key="3">
    <source>
        <dbReference type="PROSITE-ProRule" id="PRU00409"/>
    </source>
</evidence>
<keyword evidence="2" id="KW-0436">Ligase</keyword>
<keyword evidence="3" id="KW-0067">ATP-binding</keyword>
<dbReference type="Gene3D" id="3.30.1490.20">
    <property type="entry name" value="ATP-grasp fold, A domain"/>
    <property type="match status" value="1"/>
</dbReference>
<comment type="similarity">
    <text evidence="1">Belongs to the D-alanine--D-alanine ligase family.</text>
</comment>
<dbReference type="SUPFAM" id="SSF56059">
    <property type="entry name" value="Glutathione synthetase ATP-binding domain-like"/>
    <property type="match status" value="1"/>
</dbReference>
<organism evidence="5 6">
    <name type="scientific">candidate division WWE3 bacterium CG08_land_8_20_14_0_20_41_10</name>
    <dbReference type="NCBI Taxonomy" id="1975085"/>
    <lineage>
        <taxon>Bacteria</taxon>
        <taxon>Katanobacteria</taxon>
    </lineage>
</organism>
<gene>
    <name evidence="5" type="ORF">COT50_04185</name>
</gene>
<feature type="domain" description="ATP-grasp" evidence="4">
    <location>
        <begin position="122"/>
        <end position="332"/>
    </location>
</feature>